<evidence type="ECO:0000259" key="12">
    <source>
        <dbReference type="Pfam" id="PF12367"/>
    </source>
</evidence>
<comment type="cofactor">
    <cofactor evidence="1">
        <name>Mg(2+)</name>
        <dbReference type="ChEBI" id="CHEBI:18420"/>
    </cofactor>
</comment>
<keyword evidence="7 13" id="KW-0560">Oxidoreductase</keyword>
<evidence type="ECO:0000256" key="10">
    <source>
        <dbReference type="ARBA" id="ARBA00023052"/>
    </source>
</evidence>
<dbReference type="GO" id="GO:0019164">
    <property type="term" value="F:pyruvate synthase activity"/>
    <property type="evidence" value="ECO:0007669"/>
    <property type="project" value="UniProtKB-EC"/>
</dbReference>
<evidence type="ECO:0000256" key="8">
    <source>
        <dbReference type="ARBA" id="ARBA00023004"/>
    </source>
</evidence>
<comment type="cofactor">
    <cofactor evidence="2">
        <name>thiamine diphosphate</name>
        <dbReference type="ChEBI" id="CHEBI:58937"/>
    </cofactor>
</comment>
<evidence type="ECO:0000313" key="13">
    <source>
        <dbReference type="EMBL" id="CDR26600.1"/>
    </source>
</evidence>
<evidence type="ECO:0000256" key="6">
    <source>
        <dbReference type="ARBA" id="ARBA00022842"/>
    </source>
</evidence>
<dbReference type="PANTHER" id="PTHR48084">
    <property type="entry name" value="2-OXOGLUTARATE OXIDOREDUCTASE SUBUNIT KORB-RELATED"/>
    <property type="match status" value="1"/>
</dbReference>
<dbReference type="EC" id="1.2.7.3" evidence="13"/>
<accession>A0A077UE83</accession>
<evidence type="ECO:0000256" key="3">
    <source>
        <dbReference type="ARBA" id="ARBA00001966"/>
    </source>
</evidence>
<gene>
    <name evidence="13" type="primary">porB</name>
    <name evidence="13" type="ORF">ERS140147_00094</name>
</gene>
<dbReference type="NCBIfam" id="TIGR02177">
    <property type="entry name" value="PorB_KorB"/>
    <property type="match status" value="1"/>
</dbReference>
<name>A0A077UE83_9STAP</name>
<dbReference type="GO" id="GO:0030976">
    <property type="term" value="F:thiamine pyrophosphate binding"/>
    <property type="evidence" value="ECO:0007669"/>
    <property type="project" value="InterPro"/>
</dbReference>
<dbReference type="AlphaFoldDB" id="A0A077UE83"/>
<dbReference type="Pfam" id="PF12367">
    <property type="entry name" value="PFO_beta_C"/>
    <property type="match status" value="1"/>
</dbReference>
<evidence type="ECO:0000256" key="5">
    <source>
        <dbReference type="ARBA" id="ARBA00022723"/>
    </source>
</evidence>
<evidence type="ECO:0000256" key="1">
    <source>
        <dbReference type="ARBA" id="ARBA00001946"/>
    </source>
</evidence>
<dbReference type="CDD" id="cd03375">
    <property type="entry name" value="TPP_OGFOR"/>
    <property type="match status" value="1"/>
</dbReference>
<dbReference type="GO" id="GO:0051536">
    <property type="term" value="F:iron-sulfur cluster binding"/>
    <property type="evidence" value="ECO:0007669"/>
    <property type="project" value="UniProtKB-KW"/>
</dbReference>
<keyword evidence="9" id="KW-0411">Iron-sulfur</keyword>
<dbReference type="SUPFAM" id="SSF52518">
    <property type="entry name" value="Thiamin diphosphate-binding fold (THDP-binding)"/>
    <property type="match status" value="1"/>
</dbReference>
<keyword evidence="8" id="KW-0408">Iron</keyword>
<dbReference type="Gene3D" id="3.40.50.970">
    <property type="match status" value="1"/>
</dbReference>
<reference evidence="13 14" key="1">
    <citation type="submission" date="2014-05" db="EMBL/GenBank/DDBJ databases">
        <authorList>
            <person name="Aslett A.Martin."/>
            <person name="De Silva Nishadi"/>
        </authorList>
    </citation>
    <scope>NUCLEOTIDE SEQUENCE [LARGE SCALE GENOMIC DNA]</scope>
</reference>
<dbReference type="Pfam" id="PF02775">
    <property type="entry name" value="TPP_enzyme_C"/>
    <property type="match status" value="1"/>
</dbReference>
<evidence type="ECO:0000256" key="7">
    <source>
        <dbReference type="ARBA" id="ARBA00023002"/>
    </source>
</evidence>
<keyword evidence="5" id="KW-0479">Metal-binding</keyword>
<dbReference type="RefSeq" id="WP_047528885.1">
    <property type="nucleotide sequence ID" value="NZ_CCEH01000001.1"/>
</dbReference>
<feature type="domain" description="Pyruvate ferredoxin oxidoreductase beta subunit C-terminal" evidence="12">
    <location>
        <begin position="199"/>
        <end position="264"/>
    </location>
</feature>
<feature type="domain" description="Thiamine pyrophosphate enzyme TPP-binding" evidence="11">
    <location>
        <begin position="48"/>
        <end position="195"/>
    </location>
</feature>
<evidence type="ECO:0000256" key="2">
    <source>
        <dbReference type="ARBA" id="ARBA00001964"/>
    </source>
</evidence>
<evidence type="ECO:0000313" key="14">
    <source>
        <dbReference type="Proteomes" id="UP000044616"/>
    </source>
</evidence>
<dbReference type="GO" id="GO:0046872">
    <property type="term" value="F:metal ion binding"/>
    <property type="evidence" value="ECO:0007669"/>
    <property type="project" value="UniProtKB-KW"/>
</dbReference>
<protein>
    <submittedName>
        <fullName evidence="13">2-oxoglutarate oxidoreductase, beta subunit</fullName>
        <ecNumber evidence="13">1.2.7.1</ecNumber>
        <ecNumber evidence="13">1.2.7.3</ecNumber>
    </submittedName>
</protein>
<proteinExistence type="predicted"/>
<dbReference type="InterPro" id="IPR051457">
    <property type="entry name" value="2-oxoacid:Fd_oxidoreductase"/>
</dbReference>
<keyword evidence="10" id="KW-0786">Thiamine pyrophosphate</keyword>
<dbReference type="InterPro" id="IPR011896">
    <property type="entry name" value="OFOB"/>
</dbReference>
<dbReference type="InterPro" id="IPR032686">
    <property type="entry name" value="PFO_beta_C"/>
</dbReference>
<dbReference type="EC" id="1.2.7.1" evidence="13"/>
<evidence type="ECO:0000259" key="11">
    <source>
        <dbReference type="Pfam" id="PF02775"/>
    </source>
</evidence>
<organism evidence="13 14">
    <name type="scientific">Staphylococcus schweitzeri</name>
    <dbReference type="NCBI Taxonomy" id="1654388"/>
    <lineage>
        <taxon>Bacteria</taxon>
        <taxon>Bacillati</taxon>
        <taxon>Bacillota</taxon>
        <taxon>Bacilli</taxon>
        <taxon>Bacillales</taxon>
        <taxon>Staphylococcaceae</taxon>
        <taxon>Staphylococcus</taxon>
    </lineage>
</organism>
<dbReference type="Proteomes" id="UP000044616">
    <property type="component" value="Unassembled WGS sequence"/>
</dbReference>
<dbReference type="InterPro" id="IPR029061">
    <property type="entry name" value="THDP-binding"/>
</dbReference>
<sequence length="288" mass="31467">MATFKDFRNNVKPNWCPGCGDFSVQAAIQKAAANIGLEPEEVAIITGIGCSGRLSGYINSYGVHSIHGRALPLAQGVKMANKDLTVIASGGDGDGYAIGMGHTIHALRRNINMTYIVMDNQIYGLTKGQTSPSSAIGFVTKTTPKGNIEKNVAPLELALSSGATFVAQGFSSDIKGLTKLIEDAINHDGFSFVNVFSPCVTYNKINTYDWFKEHLISVDDIENYDSEDKQLAIKTVIEHESLVTGIVYQDKETPSYESQIKELDDMPLAKRDIQITEDTFNKLTEQFI</sequence>
<keyword evidence="6" id="KW-0460">Magnesium</keyword>
<evidence type="ECO:0000256" key="4">
    <source>
        <dbReference type="ARBA" id="ARBA00022428"/>
    </source>
</evidence>
<dbReference type="GO" id="GO:0009234">
    <property type="term" value="P:menaquinone biosynthetic process"/>
    <property type="evidence" value="ECO:0007669"/>
    <property type="project" value="UniProtKB-KW"/>
</dbReference>
<comment type="cofactor">
    <cofactor evidence="3">
        <name>[4Fe-4S] cluster</name>
        <dbReference type="ChEBI" id="CHEBI:49883"/>
    </cofactor>
</comment>
<dbReference type="EMBL" id="CCEH01000001">
    <property type="protein sequence ID" value="CDR26600.1"/>
    <property type="molecule type" value="Genomic_DNA"/>
</dbReference>
<dbReference type="InterPro" id="IPR011766">
    <property type="entry name" value="TPP_enzyme_TPP-bd"/>
</dbReference>
<evidence type="ECO:0000256" key="9">
    <source>
        <dbReference type="ARBA" id="ARBA00023014"/>
    </source>
</evidence>
<dbReference type="GO" id="GO:0047553">
    <property type="term" value="F:2-oxoglutarate synthase activity"/>
    <property type="evidence" value="ECO:0007669"/>
    <property type="project" value="UniProtKB-EC"/>
</dbReference>
<keyword evidence="4" id="KW-0474">Menaquinone biosynthesis</keyword>
<dbReference type="PANTHER" id="PTHR48084:SF4">
    <property type="entry name" value="2-OXOGLUTARATE OXIDOREDUCTASE SUBUNIT KORB"/>
    <property type="match status" value="1"/>
</dbReference>